<dbReference type="Proteomes" id="UP001470288">
    <property type="component" value="Unassembled WGS sequence"/>
</dbReference>
<comment type="caution">
    <text evidence="2">The sequence shown here is derived from an EMBL/GenBank/DDBJ whole genome shotgun (WGS) entry which is preliminary data.</text>
</comment>
<gene>
    <name evidence="2" type="ORF">WMO62_07790</name>
</gene>
<evidence type="ECO:0000313" key="2">
    <source>
        <dbReference type="EMBL" id="MEQ2578741.1"/>
    </source>
</evidence>
<keyword evidence="1" id="KW-1133">Transmembrane helix</keyword>
<feature type="transmembrane region" description="Helical" evidence="1">
    <location>
        <begin position="50"/>
        <end position="71"/>
    </location>
</feature>
<reference evidence="2 3" key="1">
    <citation type="submission" date="2024-03" db="EMBL/GenBank/DDBJ databases">
        <title>Human intestinal bacterial collection.</title>
        <authorList>
            <person name="Pauvert C."/>
            <person name="Hitch T.C.A."/>
            <person name="Clavel T."/>
        </authorList>
    </citation>
    <scope>NUCLEOTIDE SEQUENCE [LARGE SCALE GENOMIC DNA]</scope>
    <source>
        <strain evidence="2 3">CLA-AA-H78B</strain>
    </source>
</reference>
<protein>
    <submittedName>
        <fullName evidence="2">Uncharacterized protein</fullName>
    </submittedName>
</protein>
<name>A0ABV1I1A3_9FIRM</name>
<keyword evidence="1" id="KW-0812">Transmembrane</keyword>
<keyword evidence="3" id="KW-1185">Reference proteome</keyword>
<dbReference type="RefSeq" id="WP_349144317.1">
    <property type="nucleotide sequence ID" value="NZ_JBBMFC010000011.1"/>
</dbReference>
<sequence length="81" mass="8795">MNNKGIGAIFCLIAAILISVYYLTAAIFMSHVTSWNAGLFAAGLEYEGPLLLMAATVALVVGILFLGYGVFQDIRERMNHK</sequence>
<evidence type="ECO:0000313" key="3">
    <source>
        <dbReference type="Proteomes" id="UP001470288"/>
    </source>
</evidence>
<accession>A0ABV1I1A3</accession>
<dbReference type="EMBL" id="JBBMFC010000011">
    <property type="protein sequence ID" value="MEQ2578741.1"/>
    <property type="molecule type" value="Genomic_DNA"/>
</dbReference>
<keyword evidence="1" id="KW-0472">Membrane</keyword>
<organism evidence="2 3">
    <name type="scientific">Hominiventricola aquisgranensis</name>
    <dbReference type="NCBI Taxonomy" id="3133164"/>
    <lineage>
        <taxon>Bacteria</taxon>
        <taxon>Bacillati</taxon>
        <taxon>Bacillota</taxon>
        <taxon>Clostridia</taxon>
        <taxon>Lachnospirales</taxon>
        <taxon>Lachnospiraceae</taxon>
        <taxon>Hominiventricola</taxon>
    </lineage>
</organism>
<evidence type="ECO:0000256" key="1">
    <source>
        <dbReference type="SAM" id="Phobius"/>
    </source>
</evidence>
<proteinExistence type="predicted"/>
<feature type="transmembrane region" description="Helical" evidence="1">
    <location>
        <begin position="7"/>
        <end position="30"/>
    </location>
</feature>